<protein>
    <recommendedName>
        <fullName evidence="5">S-adenosyl-l-methionine hydroxide adenosyltransferase</fullName>
    </recommendedName>
</protein>
<dbReference type="Proteomes" id="UP000033860">
    <property type="component" value="Unassembled WGS sequence"/>
</dbReference>
<dbReference type="PANTHER" id="PTHR35092">
    <property type="entry name" value="CHLORINASE MJ1651"/>
    <property type="match status" value="1"/>
</dbReference>
<evidence type="ECO:0008006" key="5">
    <source>
        <dbReference type="Google" id="ProtNLM"/>
    </source>
</evidence>
<comment type="similarity">
    <text evidence="2">Belongs to the SAM hydrolase / SAM-dependent halogenase family.</text>
</comment>
<comment type="caution">
    <text evidence="3">The sequence shown here is derived from an EMBL/GenBank/DDBJ whole genome shotgun (WGS) entry which is preliminary data.</text>
</comment>
<dbReference type="InterPro" id="IPR023228">
    <property type="entry name" value="SAM_OH_AdoTrfase_N_sf"/>
</dbReference>
<name>A0A0G1RWC8_9BACT</name>
<evidence type="ECO:0000256" key="2">
    <source>
        <dbReference type="ARBA" id="ARBA00024035"/>
    </source>
</evidence>
<reference evidence="3 4" key="1">
    <citation type="journal article" date="2015" name="Nature">
        <title>rRNA introns, odd ribosomes, and small enigmatic genomes across a large radiation of phyla.</title>
        <authorList>
            <person name="Brown C.T."/>
            <person name="Hug L.A."/>
            <person name="Thomas B.C."/>
            <person name="Sharon I."/>
            <person name="Castelle C.J."/>
            <person name="Singh A."/>
            <person name="Wilkins M.J."/>
            <person name="Williams K.H."/>
            <person name="Banfield J.F."/>
        </authorList>
    </citation>
    <scope>NUCLEOTIDE SEQUENCE [LARGE SCALE GENOMIC DNA]</scope>
</reference>
<dbReference type="SUPFAM" id="SSF101852">
    <property type="entry name" value="Bacterial fluorinating enzyme, C-terminal domain"/>
    <property type="match status" value="1"/>
</dbReference>
<dbReference type="PANTHER" id="PTHR35092:SF1">
    <property type="entry name" value="CHLORINASE MJ1651"/>
    <property type="match status" value="1"/>
</dbReference>
<gene>
    <name evidence="3" type="ORF">UX85_C0003G0090</name>
</gene>
<dbReference type="Gene3D" id="2.40.30.90">
    <property type="entry name" value="Bacterial fluorinating enzyme like"/>
    <property type="match status" value="1"/>
</dbReference>
<dbReference type="PATRIC" id="fig|1618371.3.peg.478"/>
<dbReference type="SUPFAM" id="SSF102522">
    <property type="entry name" value="Bacterial fluorinating enzyme, N-terminal domain"/>
    <property type="match status" value="1"/>
</dbReference>
<dbReference type="AlphaFoldDB" id="A0A0G1RWC8"/>
<sequence>MAAKVPFIHIVADYGTGDLAFAEVIQRFKQLLPQAEVFATSTPPFSTLNTGFCLAQLTLYNPSQNLFIYSNTAPRKDNPQKRLQNEGEKFVYLKLENGVEICAVNAGYCLSFIKSHIKKLQLVNVKHSGSQFRSRDFWPQAAVGILSGKKLKYLGPPISKTTIPEVPPNRLMHIDSYGNLKTTVRSSKVKFKPGEKLRITINHLTHTAYYANGNFAVKAGDLAFAPGSSGGPDPFIEVFLRSGNAYLHFGKPPVESEIDFERFS</sequence>
<accession>A0A0G1RWC8</accession>
<dbReference type="Gene3D" id="3.40.50.10790">
    <property type="entry name" value="S-adenosyl-l-methionine hydroxide adenosyltransferase, N-terminal"/>
    <property type="match status" value="1"/>
</dbReference>
<evidence type="ECO:0000313" key="3">
    <source>
        <dbReference type="EMBL" id="KKU61431.1"/>
    </source>
</evidence>
<organism evidence="3 4">
    <name type="scientific">Candidatus Beckwithbacteria bacterium GW2011_GWB1_47_15</name>
    <dbReference type="NCBI Taxonomy" id="1618371"/>
    <lineage>
        <taxon>Bacteria</taxon>
        <taxon>Candidatus Beckwithiibacteriota</taxon>
    </lineage>
</organism>
<evidence type="ECO:0000256" key="1">
    <source>
        <dbReference type="ARBA" id="ARBA00022691"/>
    </source>
</evidence>
<dbReference type="EMBL" id="LCNT01000003">
    <property type="protein sequence ID" value="KKU61431.1"/>
    <property type="molecule type" value="Genomic_DNA"/>
</dbReference>
<dbReference type="InterPro" id="IPR002747">
    <property type="entry name" value="SAM_OH_AdoTrfase"/>
</dbReference>
<proteinExistence type="inferred from homology"/>
<dbReference type="InterPro" id="IPR023227">
    <property type="entry name" value="SAM_OH_AdoTrfase_C_sf"/>
</dbReference>
<keyword evidence="1" id="KW-0949">S-adenosyl-L-methionine</keyword>
<evidence type="ECO:0000313" key="4">
    <source>
        <dbReference type="Proteomes" id="UP000033860"/>
    </source>
</evidence>